<protein>
    <recommendedName>
        <fullName evidence="2">Domain of unknown function WSN domain-containing protein</fullName>
    </recommendedName>
</protein>
<feature type="domain" description="Domain of unknown function WSN" evidence="2">
    <location>
        <begin position="25"/>
        <end position="93"/>
    </location>
</feature>
<dbReference type="SMART" id="SM00453">
    <property type="entry name" value="WSN"/>
    <property type="match status" value="1"/>
</dbReference>
<dbReference type="Pfam" id="PF02206">
    <property type="entry name" value="WSN"/>
    <property type="match status" value="1"/>
</dbReference>
<keyword evidence="1" id="KW-0732">Signal</keyword>
<accession>A0A6A5GB81</accession>
<comment type="caution">
    <text evidence="3">The sequence shown here is derived from an EMBL/GenBank/DDBJ whole genome shotgun (WGS) entry which is preliminary data.</text>
</comment>
<dbReference type="KEGG" id="crq:GCK72_019022"/>
<evidence type="ECO:0000256" key="1">
    <source>
        <dbReference type="SAM" id="SignalP"/>
    </source>
</evidence>
<feature type="signal peptide" evidence="1">
    <location>
        <begin position="1"/>
        <end position="18"/>
    </location>
</feature>
<feature type="chain" id="PRO_5025389553" description="Domain of unknown function WSN domain-containing protein" evidence="1">
    <location>
        <begin position="19"/>
        <end position="366"/>
    </location>
</feature>
<dbReference type="PANTHER" id="PTHR22956:SF14">
    <property type="entry name" value="BRCT DOMAIN-CONTAINING PROTEIN"/>
    <property type="match status" value="1"/>
</dbReference>
<evidence type="ECO:0000259" key="2">
    <source>
        <dbReference type="SMART" id="SM00453"/>
    </source>
</evidence>
<dbReference type="RefSeq" id="XP_053581758.1">
    <property type="nucleotide sequence ID" value="XM_053732845.1"/>
</dbReference>
<dbReference type="PANTHER" id="PTHR22956">
    <property type="entry name" value="ANKYRIN REPEAT-CONTAINING PROTEIN F37A4.4-RELATED-RELATED"/>
    <property type="match status" value="1"/>
</dbReference>
<dbReference type="InterPro" id="IPR053345">
    <property type="entry name" value="Ankyrin_repeat-containing"/>
</dbReference>
<gene>
    <name evidence="3" type="ORF">GCK72_019022</name>
</gene>
<dbReference type="Proteomes" id="UP000483820">
    <property type="component" value="Chromosome V"/>
</dbReference>
<reference evidence="3 4" key="1">
    <citation type="submission" date="2019-12" db="EMBL/GenBank/DDBJ databases">
        <title>Chromosome-level assembly of the Caenorhabditis remanei genome.</title>
        <authorList>
            <person name="Teterina A.A."/>
            <person name="Willis J.H."/>
            <person name="Phillips P.C."/>
        </authorList>
    </citation>
    <scope>NUCLEOTIDE SEQUENCE [LARGE SCALE GENOMIC DNA]</scope>
    <source>
        <strain evidence="3 4">PX506</strain>
        <tissue evidence="3">Whole organism</tissue>
    </source>
</reference>
<sequence length="366" mass="42479">MRTLFVFIAIIFSVRVSGKSKSVPSGLQLISKDFAILSRVTNAIYLQSAFLKKDLEVRIFLAELLQIGSQSFSKMVDVDIQTAIDELYRMNETMSRYPQNLIEIKDLLQSRHNIIIVKEIAEQADSFSDTMKYSLIDMLIKARNIREFFIVNNNCSRLNHTIIFAFLDLFEGTKPLPESNIISESLNNFLEKYGRQEIFQCLISFPKLSTEAEKILKSREYRNYKKLIDVKNIALKFTSRINDLRKLADRGLNEIKESFRFSRPAWDGNSENYNQTQIKNAFEHFLVSAEEIYKYQTIEYTPSSIHTAGFLGSKDMKKVIGDLKRPWFKKNIARGASTKNLEKALLLFRKVPQTIIDLETSWKKFI</sequence>
<dbReference type="InterPro" id="IPR003125">
    <property type="entry name" value="WSN"/>
</dbReference>
<name>A0A6A5GB81_CAERE</name>
<dbReference type="CTD" id="78776740"/>
<dbReference type="GeneID" id="78776740"/>
<dbReference type="AlphaFoldDB" id="A0A6A5GB81"/>
<proteinExistence type="predicted"/>
<organism evidence="3 4">
    <name type="scientific">Caenorhabditis remanei</name>
    <name type="common">Caenorhabditis vulgaris</name>
    <dbReference type="NCBI Taxonomy" id="31234"/>
    <lineage>
        <taxon>Eukaryota</taxon>
        <taxon>Metazoa</taxon>
        <taxon>Ecdysozoa</taxon>
        <taxon>Nematoda</taxon>
        <taxon>Chromadorea</taxon>
        <taxon>Rhabditida</taxon>
        <taxon>Rhabditina</taxon>
        <taxon>Rhabditomorpha</taxon>
        <taxon>Rhabditoidea</taxon>
        <taxon>Rhabditidae</taxon>
        <taxon>Peloderinae</taxon>
        <taxon>Caenorhabditis</taxon>
    </lineage>
</organism>
<evidence type="ECO:0000313" key="4">
    <source>
        <dbReference type="Proteomes" id="UP000483820"/>
    </source>
</evidence>
<dbReference type="EMBL" id="WUAV01000005">
    <property type="protein sequence ID" value="KAF1752467.1"/>
    <property type="molecule type" value="Genomic_DNA"/>
</dbReference>
<evidence type="ECO:0000313" key="3">
    <source>
        <dbReference type="EMBL" id="KAF1752467.1"/>
    </source>
</evidence>